<dbReference type="PROSITE" id="PS51186">
    <property type="entry name" value="GNAT"/>
    <property type="match status" value="1"/>
</dbReference>
<keyword evidence="1" id="KW-0808">Transferase</keyword>
<dbReference type="Proteomes" id="UP000621500">
    <property type="component" value="Unassembled WGS sequence"/>
</dbReference>
<evidence type="ECO:0000256" key="1">
    <source>
        <dbReference type="ARBA" id="ARBA00022679"/>
    </source>
</evidence>
<keyword evidence="5" id="KW-1185">Reference proteome</keyword>
<protein>
    <submittedName>
        <fullName evidence="4">N-acetyltransferase</fullName>
    </submittedName>
</protein>
<organism evidence="4 5">
    <name type="scientific">Plantactinospora mayteni</name>
    <dbReference type="NCBI Taxonomy" id="566021"/>
    <lineage>
        <taxon>Bacteria</taxon>
        <taxon>Bacillati</taxon>
        <taxon>Actinomycetota</taxon>
        <taxon>Actinomycetes</taxon>
        <taxon>Micromonosporales</taxon>
        <taxon>Micromonosporaceae</taxon>
        <taxon>Plantactinospora</taxon>
    </lineage>
</organism>
<dbReference type="CDD" id="cd04301">
    <property type="entry name" value="NAT_SF"/>
    <property type="match status" value="1"/>
</dbReference>
<dbReference type="RefSeq" id="WP_203857535.1">
    <property type="nucleotide sequence ID" value="NZ_BAAAZQ010000008.1"/>
</dbReference>
<sequence>MTLTLRPAVAADLMAVGDLQQRSRTMAYREIIPADALAVETGEMMGRYWTERWAYERDTHQMTMAERDGRLAGFTYLGPHDPAEPDSAGPDVGELYAIHLDPAEQGHGVGRTLMVDALAKLRAQGWRRAVLWVLVGNAHARDFYARGGWVPDGAEREGGIGPVLTPQLRYARDLP</sequence>
<dbReference type="SUPFAM" id="SSF55729">
    <property type="entry name" value="Acyl-CoA N-acyltransferases (Nat)"/>
    <property type="match status" value="1"/>
</dbReference>
<dbReference type="Pfam" id="PF00583">
    <property type="entry name" value="Acetyltransf_1"/>
    <property type="match status" value="1"/>
</dbReference>
<comment type="caution">
    <text evidence="4">The sequence shown here is derived from an EMBL/GenBank/DDBJ whole genome shotgun (WGS) entry which is preliminary data.</text>
</comment>
<gene>
    <name evidence="4" type="ORF">Pma05_25700</name>
</gene>
<dbReference type="InterPro" id="IPR050832">
    <property type="entry name" value="Bact_Acetyltransf"/>
</dbReference>
<dbReference type="Gene3D" id="3.40.630.30">
    <property type="match status" value="1"/>
</dbReference>
<dbReference type="PANTHER" id="PTHR43877">
    <property type="entry name" value="AMINOALKYLPHOSPHONATE N-ACETYLTRANSFERASE-RELATED-RELATED"/>
    <property type="match status" value="1"/>
</dbReference>
<name>A0ABQ4EMX4_9ACTN</name>
<keyword evidence="2" id="KW-0012">Acyltransferase</keyword>
<evidence type="ECO:0000313" key="5">
    <source>
        <dbReference type="Proteomes" id="UP000621500"/>
    </source>
</evidence>
<reference evidence="4 5" key="1">
    <citation type="submission" date="2021-01" db="EMBL/GenBank/DDBJ databases">
        <title>Whole genome shotgun sequence of Plantactinospora mayteni NBRC 109088.</title>
        <authorList>
            <person name="Komaki H."/>
            <person name="Tamura T."/>
        </authorList>
    </citation>
    <scope>NUCLEOTIDE SEQUENCE [LARGE SCALE GENOMIC DNA]</scope>
    <source>
        <strain evidence="4 5">NBRC 109088</strain>
    </source>
</reference>
<accession>A0ABQ4EMX4</accession>
<dbReference type="InterPro" id="IPR000182">
    <property type="entry name" value="GNAT_dom"/>
</dbReference>
<feature type="domain" description="N-acetyltransferase" evidence="3">
    <location>
        <begin position="26"/>
        <end position="175"/>
    </location>
</feature>
<evidence type="ECO:0000259" key="3">
    <source>
        <dbReference type="PROSITE" id="PS51186"/>
    </source>
</evidence>
<dbReference type="EMBL" id="BONX01000012">
    <property type="protein sequence ID" value="GIG95997.1"/>
    <property type="molecule type" value="Genomic_DNA"/>
</dbReference>
<evidence type="ECO:0000256" key="2">
    <source>
        <dbReference type="ARBA" id="ARBA00023315"/>
    </source>
</evidence>
<proteinExistence type="predicted"/>
<evidence type="ECO:0000313" key="4">
    <source>
        <dbReference type="EMBL" id="GIG95997.1"/>
    </source>
</evidence>
<dbReference type="InterPro" id="IPR016181">
    <property type="entry name" value="Acyl_CoA_acyltransferase"/>
</dbReference>